<reference evidence="2" key="1">
    <citation type="submission" date="2007-07" db="EMBL/GenBank/DDBJ databases">
        <title>PCAP assembly of the Caenorhabditis remanei genome.</title>
        <authorList>
            <consortium name="The Caenorhabditis remanei Sequencing Consortium"/>
            <person name="Wilson R.K."/>
        </authorList>
    </citation>
    <scope>NUCLEOTIDE SEQUENCE [LARGE SCALE GENOMIC DNA]</scope>
    <source>
        <strain evidence="2">PB4641</strain>
    </source>
</reference>
<gene>
    <name evidence="2" type="ORF">CRE_19664</name>
</gene>
<name>E3MD73_CAERE</name>
<protein>
    <recommendedName>
        <fullName evidence="1">Sdz-33 F-box domain-containing protein</fullName>
    </recommendedName>
</protein>
<dbReference type="Proteomes" id="UP000008281">
    <property type="component" value="Unassembled WGS sequence"/>
</dbReference>
<dbReference type="HOGENOM" id="CLU_036540_0_0_1"/>
<proteinExistence type="predicted"/>
<dbReference type="Pfam" id="PF07735">
    <property type="entry name" value="FBA_2"/>
    <property type="match status" value="1"/>
</dbReference>
<keyword evidence="3" id="KW-1185">Reference proteome</keyword>
<dbReference type="InterPro" id="IPR012885">
    <property type="entry name" value="F-box_Sdz-33"/>
</dbReference>
<accession>E3MD73</accession>
<evidence type="ECO:0000313" key="2">
    <source>
        <dbReference type="EMBL" id="EFO98927.1"/>
    </source>
</evidence>
<dbReference type="PANTHER" id="PTHR21503:SF31">
    <property type="entry name" value="F-BOX DOMAIN-CONTAINING PROTEIN"/>
    <property type="match status" value="1"/>
</dbReference>
<dbReference type="PANTHER" id="PTHR21503">
    <property type="entry name" value="F-BOX-CONTAINING HYPOTHETICAL PROTEIN C.ELEGANS"/>
    <property type="match status" value="1"/>
</dbReference>
<sequence>MRFLSCPVTDLVLKIGSNEGKRFQIEEWVPEEKMVPYKEWLPDDHPYGIEYTTHVFHSENLVSTSKSWVTYLSDLFNVPLKALHLDCDLHGEEEIDSVMELISEENRIEVFEIKSEKSISDCLALSIINRQNATLELKLSFKPQGGDTFQFDFLRHSPQFLSLKYSNWISLEQLIDIPSENVYLCRSNLSNRDFRRIVEMWREGWTPEWKCLMFESLDELDVDSYVQGLKSEHMISFEHHYRNAILSKKPIQVHRFQSKVTIARGAIIKSGYHLVRESDESIVTITQEKGRIGWFFIQKNDPTANFHTRIHTRSFEI</sequence>
<organism evidence="3">
    <name type="scientific">Caenorhabditis remanei</name>
    <name type="common">Caenorhabditis vulgaris</name>
    <dbReference type="NCBI Taxonomy" id="31234"/>
    <lineage>
        <taxon>Eukaryota</taxon>
        <taxon>Metazoa</taxon>
        <taxon>Ecdysozoa</taxon>
        <taxon>Nematoda</taxon>
        <taxon>Chromadorea</taxon>
        <taxon>Rhabditida</taxon>
        <taxon>Rhabditina</taxon>
        <taxon>Rhabditomorpha</taxon>
        <taxon>Rhabditoidea</taxon>
        <taxon>Rhabditidae</taxon>
        <taxon>Peloderinae</taxon>
        <taxon>Caenorhabditis</taxon>
    </lineage>
</organism>
<dbReference type="EMBL" id="DS268436">
    <property type="protein sequence ID" value="EFO98927.1"/>
    <property type="molecule type" value="Genomic_DNA"/>
</dbReference>
<feature type="domain" description="Sdz-33 F-box" evidence="1">
    <location>
        <begin position="159"/>
        <end position="213"/>
    </location>
</feature>
<evidence type="ECO:0000259" key="1">
    <source>
        <dbReference type="Pfam" id="PF07735"/>
    </source>
</evidence>
<dbReference type="AlphaFoldDB" id="E3MD73"/>
<dbReference type="InParanoid" id="E3MD73"/>
<evidence type="ECO:0000313" key="3">
    <source>
        <dbReference type="Proteomes" id="UP000008281"/>
    </source>
</evidence>